<name>A0A699H774_TANCI</name>
<feature type="compositionally biased region" description="Low complexity" evidence="2">
    <location>
        <begin position="170"/>
        <end position="179"/>
    </location>
</feature>
<feature type="compositionally biased region" description="Polar residues" evidence="2">
    <location>
        <begin position="335"/>
        <end position="345"/>
    </location>
</feature>
<gene>
    <name evidence="3" type="ORF">Tci_333999</name>
</gene>
<evidence type="ECO:0000256" key="1">
    <source>
        <dbReference type="SAM" id="Coils"/>
    </source>
</evidence>
<dbReference type="AlphaFoldDB" id="A0A699H774"/>
<protein>
    <submittedName>
        <fullName evidence="3">Uncharacterized protein</fullName>
    </submittedName>
</protein>
<organism evidence="3">
    <name type="scientific">Tanacetum cinerariifolium</name>
    <name type="common">Dalmatian daisy</name>
    <name type="synonym">Chrysanthemum cinerariifolium</name>
    <dbReference type="NCBI Taxonomy" id="118510"/>
    <lineage>
        <taxon>Eukaryota</taxon>
        <taxon>Viridiplantae</taxon>
        <taxon>Streptophyta</taxon>
        <taxon>Embryophyta</taxon>
        <taxon>Tracheophyta</taxon>
        <taxon>Spermatophyta</taxon>
        <taxon>Magnoliopsida</taxon>
        <taxon>eudicotyledons</taxon>
        <taxon>Gunneridae</taxon>
        <taxon>Pentapetalae</taxon>
        <taxon>asterids</taxon>
        <taxon>campanulids</taxon>
        <taxon>Asterales</taxon>
        <taxon>Asteraceae</taxon>
        <taxon>Asteroideae</taxon>
        <taxon>Anthemideae</taxon>
        <taxon>Anthemidinae</taxon>
        <taxon>Tanacetum</taxon>
    </lineage>
</organism>
<dbReference type="EMBL" id="BKCJ010119365">
    <property type="protein sequence ID" value="GEX62024.1"/>
    <property type="molecule type" value="Genomic_DNA"/>
</dbReference>
<evidence type="ECO:0000256" key="2">
    <source>
        <dbReference type="SAM" id="MobiDB-lite"/>
    </source>
</evidence>
<keyword evidence="1" id="KW-0175">Coiled coil</keyword>
<feature type="compositionally biased region" description="Basic and acidic residues" evidence="2">
    <location>
        <begin position="351"/>
        <end position="369"/>
    </location>
</feature>
<sequence length="440" mass="49054">MVKNLDNVNKILMYPRFVQVFLDMELEGMSTHNRIYVTLSHTKKIFGNMRRVGKGFSRRETPLFPTMMVQAQEEIGEGSANPTDPHHTPTIIQPSTSQPQKKPKPRKTKRKDTELPQTSGPTTNIVEEAVNEEINDSLKRVATTASSLEAEQDNGNINKTQSKATLNEPSSIGTSSGSGPKCQETMRDTIAQTRSENVSKFSNNSLLVGVNTPRSDEDGLKLKELMELCTTLQNKVLDLGNTKTTQALEIDSLKKRVKKLEKKQRSRTHKLKRLYKVGLTARVDSSDEASLEVPLKEVNDAAATTITAIINDITLAKALMVIKSAKPKADKEQAPTPTVSSQQPLQVKVQDNGKGKKVEPEPVKKLSKKDQLMLDEELAFKLQAEKDEEERLAKEKAQEIKEVNIAWDDIQAKIDADYQLAQRLTELVLESLKEAEAEVT</sequence>
<reference evidence="3" key="1">
    <citation type="journal article" date="2019" name="Sci. Rep.">
        <title>Draft genome of Tanacetum cinerariifolium, the natural source of mosquito coil.</title>
        <authorList>
            <person name="Yamashiro T."/>
            <person name="Shiraishi A."/>
            <person name="Satake H."/>
            <person name="Nakayama K."/>
        </authorList>
    </citation>
    <scope>NUCLEOTIDE SEQUENCE</scope>
</reference>
<feature type="coiled-coil region" evidence="1">
    <location>
        <begin position="379"/>
        <end position="406"/>
    </location>
</feature>
<feature type="region of interest" description="Disordered" evidence="2">
    <location>
        <begin position="144"/>
        <end position="183"/>
    </location>
</feature>
<accession>A0A699H774</accession>
<evidence type="ECO:0000313" key="3">
    <source>
        <dbReference type="EMBL" id="GEX62024.1"/>
    </source>
</evidence>
<feature type="region of interest" description="Disordered" evidence="2">
    <location>
        <begin position="327"/>
        <end position="369"/>
    </location>
</feature>
<proteinExistence type="predicted"/>
<feature type="compositionally biased region" description="Polar residues" evidence="2">
    <location>
        <begin position="144"/>
        <end position="169"/>
    </location>
</feature>
<feature type="compositionally biased region" description="Basic residues" evidence="2">
    <location>
        <begin position="101"/>
        <end position="110"/>
    </location>
</feature>
<feature type="region of interest" description="Disordered" evidence="2">
    <location>
        <begin position="76"/>
        <end position="126"/>
    </location>
</feature>
<comment type="caution">
    <text evidence="3">The sequence shown here is derived from an EMBL/GenBank/DDBJ whole genome shotgun (WGS) entry which is preliminary data.</text>
</comment>